<reference evidence="14 15" key="1">
    <citation type="submission" date="2016-02" db="EMBL/GenBank/DDBJ databases">
        <authorList>
            <person name="Wen L."/>
            <person name="He K."/>
            <person name="Yang H."/>
        </authorList>
    </citation>
    <scope>NUCLEOTIDE SEQUENCE [LARGE SCALE GENOMIC DNA]</scope>
    <source>
        <strain evidence="14">Trichococcus palustris</strain>
    </source>
</reference>
<dbReference type="CDD" id="cd04907">
    <property type="entry name" value="ACT_ThrD-I_2"/>
    <property type="match status" value="1"/>
</dbReference>
<evidence type="ECO:0000256" key="7">
    <source>
        <dbReference type="ARBA" id="ARBA00022624"/>
    </source>
</evidence>
<dbReference type="GO" id="GO:0004794">
    <property type="term" value="F:threonine deaminase activity"/>
    <property type="evidence" value="ECO:0007669"/>
    <property type="project" value="UniProtKB-UniRule"/>
</dbReference>
<evidence type="ECO:0000256" key="1">
    <source>
        <dbReference type="ARBA" id="ARBA00001274"/>
    </source>
</evidence>
<dbReference type="OrthoDB" id="9811476at2"/>
<feature type="domain" description="ACT-like" evidence="13">
    <location>
        <begin position="337"/>
        <end position="411"/>
    </location>
</feature>
<evidence type="ECO:0000256" key="2">
    <source>
        <dbReference type="ARBA" id="ARBA00001933"/>
    </source>
</evidence>
<evidence type="ECO:0000256" key="3">
    <source>
        <dbReference type="ARBA" id="ARBA00004810"/>
    </source>
</evidence>
<sequence>MTDDLVSKEDVLKAYKVLRTVVNQTPMQHDAYLSQKYHANIFLKREDLQIVRSFKLRGAYYAISQLSEAETENGVSCASAGNHAQGVAYTCHRLGIQATIFMPTTTPAQKIDQVRYFGNGNVEIKLVGDTFDESNAAAHVYSVENNLTFIEPFNDRNVIAGQGTIAVEIHQDLVAEGETADMVFAAIGGGGLISGVSSYIKEAMPETKVIGVESLGAPSMKVSLEAGEVTTLTDIDKFCDGTAVATVGSLTFKHCQKNVDDIIIVPEGQVCGTIIDLYTKQAIVAEPSGALSVSALEQYKDEIKGKTVVCIVSGGNNDINRMAEIDERSLLYQGMKHYFIVNFPQRAGALREFVNDILGPDDDITKFEYTKKVNRSEGPVLIGVLLKNSYDIEGLLSRLEKFDPHYIAVNENSKLYAFLV</sequence>
<dbReference type="NCBIfam" id="NF006390">
    <property type="entry name" value="PRK08639.1"/>
    <property type="match status" value="1"/>
</dbReference>
<dbReference type="AlphaFoldDB" id="A0A143YAI7"/>
<dbReference type="PROSITE" id="PS00165">
    <property type="entry name" value="DEHYDRATASE_SER_THR"/>
    <property type="match status" value="1"/>
</dbReference>
<evidence type="ECO:0000313" key="14">
    <source>
        <dbReference type="EMBL" id="CZQ86004.1"/>
    </source>
</evidence>
<keyword evidence="10 12" id="KW-0100">Branched-chain amino acid biosynthesis</keyword>
<keyword evidence="7 12" id="KW-0412">Isoleucine biosynthesis</keyword>
<dbReference type="GO" id="GO:0009097">
    <property type="term" value="P:isoleucine biosynthetic process"/>
    <property type="evidence" value="ECO:0007669"/>
    <property type="project" value="UniProtKB-UniRule"/>
</dbReference>
<dbReference type="Pfam" id="PF00291">
    <property type="entry name" value="PALP"/>
    <property type="match status" value="1"/>
</dbReference>
<name>A0A143YAI7_9LACT</name>
<keyword evidence="9 12" id="KW-0456">Lyase</keyword>
<evidence type="ECO:0000256" key="6">
    <source>
        <dbReference type="ARBA" id="ARBA00022605"/>
    </source>
</evidence>
<evidence type="ECO:0000256" key="9">
    <source>
        <dbReference type="ARBA" id="ARBA00023239"/>
    </source>
</evidence>
<dbReference type="PANTHER" id="PTHR48078:SF11">
    <property type="entry name" value="THREONINE DEHYDRATASE, MITOCHONDRIAL"/>
    <property type="match status" value="1"/>
</dbReference>
<proteinExistence type="inferred from homology"/>
<dbReference type="InterPro" id="IPR050147">
    <property type="entry name" value="Ser/Thr_Dehydratase"/>
</dbReference>
<accession>A0A143YAI7</accession>
<dbReference type="SUPFAM" id="SSF53686">
    <property type="entry name" value="Tryptophan synthase beta subunit-like PLP-dependent enzymes"/>
    <property type="match status" value="1"/>
</dbReference>
<dbReference type="FunFam" id="3.40.50.1100:FF:000005">
    <property type="entry name" value="Threonine dehydratase catabolic"/>
    <property type="match status" value="1"/>
</dbReference>
<dbReference type="GO" id="GO:0006565">
    <property type="term" value="P:L-serine catabolic process"/>
    <property type="evidence" value="ECO:0007669"/>
    <property type="project" value="TreeGrafter"/>
</dbReference>
<dbReference type="CDD" id="cd01562">
    <property type="entry name" value="Thr-dehyd"/>
    <property type="match status" value="1"/>
</dbReference>
<dbReference type="UniPathway" id="UPA00047">
    <property type="reaction ID" value="UER00054"/>
</dbReference>
<dbReference type="InterPro" id="IPR001926">
    <property type="entry name" value="TrpB-like_PALP"/>
</dbReference>
<dbReference type="PANTHER" id="PTHR48078">
    <property type="entry name" value="THREONINE DEHYDRATASE, MITOCHONDRIAL-RELATED"/>
    <property type="match status" value="1"/>
</dbReference>
<comment type="subunit">
    <text evidence="5 12">Homotetramer.</text>
</comment>
<dbReference type="InterPro" id="IPR036052">
    <property type="entry name" value="TrpB-like_PALP_sf"/>
</dbReference>
<dbReference type="InterPro" id="IPR001721">
    <property type="entry name" value="TD_ACT-like"/>
</dbReference>
<gene>
    <name evidence="12" type="primary">ilvA</name>
    <name evidence="14" type="ORF">Tpal_714</name>
</gene>
<comment type="function">
    <text evidence="11 12">Catalyzes the anaerobic formation of alpha-ketobutyrate and ammonia from threonine in a two-step reaction. The first step involved a dehydration of threonine and a production of enamine intermediates (aminocrotonate), which tautomerizes to its imine form (iminobutyrate). Both intermediates are unstable and short-lived. The second step is the nonenzymatic hydrolysis of the enamine/imine intermediates to form 2-ketobutyrate and free ammonia. In the low water environment of the cell, the second step is accelerated by RidA.</text>
</comment>
<dbReference type="EMBL" id="FJNE01000002">
    <property type="protein sequence ID" value="CZQ86004.1"/>
    <property type="molecule type" value="Genomic_DNA"/>
</dbReference>
<comment type="cofactor">
    <cofactor evidence="2 12">
        <name>pyridoxal 5'-phosphate</name>
        <dbReference type="ChEBI" id="CHEBI:597326"/>
    </cofactor>
</comment>
<dbReference type="InterPro" id="IPR000634">
    <property type="entry name" value="Ser/Thr_deHydtase_PyrdxlP-BS"/>
</dbReference>
<dbReference type="GO" id="GO:0030170">
    <property type="term" value="F:pyridoxal phosphate binding"/>
    <property type="evidence" value="ECO:0007669"/>
    <property type="project" value="InterPro"/>
</dbReference>
<evidence type="ECO:0000256" key="8">
    <source>
        <dbReference type="ARBA" id="ARBA00022898"/>
    </source>
</evidence>
<dbReference type="Pfam" id="PF00585">
    <property type="entry name" value="Thr_dehydrat_C"/>
    <property type="match status" value="1"/>
</dbReference>
<dbReference type="GO" id="GO:0006567">
    <property type="term" value="P:L-threonine catabolic process"/>
    <property type="evidence" value="ECO:0007669"/>
    <property type="project" value="TreeGrafter"/>
</dbReference>
<dbReference type="RefSeq" id="WP_087031516.1">
    <property type="nucleotide sequence ID" value="NZ_FJNE01000002.1"/>
</dbReference>
<keyword evidence="8 12" id="KW-0663">Pyridoxal phosphate</keyword>
<evidence type="ECO:0000256" key="12">
    <source>
        <dbReference type="RuleBase" id="RU362012"/>
    </source>
</evidence>
<comment type="similarity">
    <text evidence="4 12">Belongs to the serine/threonine dehydratase family.</text>
</comment>
<dbReference type="SUPFAM" id="SSF55021">
    <property type="entry name" value="ACT-like"/>
    <property type="match status" value="1"/>
</dbReference>
<protein>
    <recommendedName>
        <fullName evidence="12">L-threonine dehydratase</fullName>
        <ecNumber evidence="12">4.3.1.19</ecNumber>
    </recommendedName>
    <alternativeName>
        <fullName evidence="12">Threonine deaminase</fullName>
    </alternativeName>
</protein>
<comment type="pathway">
    <text evidence="3 12">Amino-acid biosynthesis; L-isoleucine biosynthesis; 2-oxobutanoate from L-threonine: step 1/1.</text>
</comment>
<comment type="catalytic activity">
    <reaction evidence="1 12">
        <text>L-threonine = 2-oxobutanoate + NH4(+)</text>
        <dbReference type="Rhea" id="RHEA:22108"/>
        <dbReference type="ChEBI" id="CHEBI:16763"/>
        <dbReference type="ChEBI" id="CHEBI:28938"/>
        <dbReference type="ChEBI" id="CHEBI:57926"/>
        <dbReference type="EC" id="4.3.1.19"/>
    </reaction>
</comment>
<dbReference type="STRING" id="140314.SAMN04488076_101198"/>
<dbReference type="InterPro" id="IPR045865">
    <property type="entry name" value="ACT-like_dom_sf"/>
</dbReference>
<keyword evidence="6 12" id="KW-0028">Amino-acid biosynthesis</keyword>
<organism evidence="14 15">
    <name type="scientific">Trichococcus palustris</name>
    <dbReference type="NCBI Taxonomy" id="140314"/>
    <lineage>
        <taxon>Bacteria</taxon>
        <taxon>Bacillati</taxon>
        <taxon>Bacillota</taxon>
        <taxon>Bacilli</taxon>
        <taxon>Lactobacillales</taxon>
        <taxon>Carnobacteriaceae</taxon>
        <taxon>Trichococcus</taxon>
    </lineage>
</organism>
<evidence type="ECO:0000256" key="10">
    <source>
        <dbReference type="ARBA" id="ARBA00023304"/>
    </source>
</evidence>
<evidence type="ECO:0000256" key="11">
    <source>
        <dbReference type="ARBA" id="ARBA00025527"/>
    </source>
</evidence>
<dbReference type="Gene3D" id="3.40.50.1100">
    <property type="match status" value="2"/>
</dbReference>
<evidence type="ECO:0000259" key="13">
    <source>
        <dbReference type="PROSITE" id="PS51672"/>
    </source>
</evidence>
<dbReference type="Proteomes" id="UP000242754">
    <property type="component" value="Unassembled WGS sequence"/>
</dbReference>
<dbReference type="PROSITE" id="PS51672">
    <property type="entry name" value="ACT_LIKE"/>
    <property type="match status" value="1"/>
</dbReference>
<dbReference type="InterPro" id="IPR011820">
    <property type="entry name" value="IlvA"/>
</dbReference>
<dbReference type="EC" id="4.3.1.19" evidence="12"/>
<evidence type="ECO:0000256" key="4">
    <source>
        <dbReference type="ARBA" id="ARBA00010869"/>
    </source>
</evidence>
<evidence type="ECO:0000313" key="15">
    <source>
        <dbReference type="Proteomes" id="UP000242754"/>
    </source>
</evidence>
<dbReference type="FunFam" id="3.40.1020.10:FF:000002">
    <property type="entry name" value="L-threonine dehydratase"/>
    <property type="match status" value="1"/>
</dbReference>
<evidence type="ECO:0000256" key="5">
    <source>
        <dbReference type="ARBA" id="ARBA00011881"/>
    </source>
</evidence>
<dbReference type="NCBIfam" id="TIGR02079">
    <property type="entry name" value="THD1"/>
    <property type="match status" value="1"/>
</dbReference>
<dbReference type="GO" id="GO:0003941">
    <property type="term" value="F:L-serine ammonia-lyase activity"/>
    <property type="evidence" value="ECO:0007669"/>
    <property type="project" value="TreeGrafter"/>
</dbReference>
<keyword evidence="15" id="KW-1185">Reference proteome</keyword>